<reference evidence="17" key="1">
    <citation type="submission" date="2019-08" db="EMBL/GenBank/DDBJ databases">
        <authorList>
            <person name="Ishikawa M."/>
            <person name="Suzuki T."/>
            <person name="Matsutani M."/>
        </authorList>
    </citation>
    <scope>NUCLEOTIDE SEQUENCE</scope>
    <source>
        <strain evidence="17">7C1</strain>
        <strain evidence="16">8C4</strain>
    </source>
</reference>
<dbReference type="EMBL" id="BKBO01000027">
    <property type="protein sequence ID" value="GEQ49867.1"/>
    <property type="molecule type" value="Genomic_DNA"/>
</dbReference>
<evidence type="ECO:0000256" key="13">
    <source>
        <dbReference type="HAMAP-Rule" id="MF_01398"/>
    </source>
</evidence>
<keyword evidence="19" id="KW-1185">Reference proteome</keyword>
<evidence type="ECO:0000256" key="14">
    <source>
        <dbReference type="RuleBase" id="RU003848"/>
    </source>
</evidence>
<feature type="transmembrane region" description="Helical" evidence="13">
    <location>
        <begin position="20"/>
        <end position="42"/>
    </location>
</feature>
<evidence type="ECO:0000256" key="12">
    <source>
        <dbReference type="ARBA" id="ARBA00037847"/>
    </source>
</evidence>
<dbReference type="GO" id="GO:0012505">
    <property type="term" value="C:endomembrane system"/>
    <property type="evidence" value="ECO:0007669"/>
    <property type="project" value="UniProtKB-SubCell"/>
</dbReference>
<comment type="subunit">
    <text evidence="13">F-type ATPases have 2 components, F(1) - the catalytic core - and F(0) - the membrane proton channel. F(1) has five subunits: alpha(3), beta(3), gamma(1), delta(1), epsilon(1). F(0) has three main subunits: a(1), b(2) and c(10-14). The alpha and beta chains form an alternating ring which encloses part of the gamma chain. F(1) is attached to F(0) by a central stalk formed by the gamma and epsilon chains, while a peripheral stalk is formed by the delta and b chains.</text>
</comment>
<keyword evidence="5 13" id="KW-0812">Transmembrane</keyword>
<dbReference type="GO" id="GO:0045259">
    <property type="term" value="C:proton-transporting ATP synthase complex"/>
    <property type="evidence" value="ECO:0007669"/>
    <property type="project" value="UniProtKB-KW"/>
</dbReference>
<evidence type="ECO:0000256" key="5">
    <source>
        <dbReference type="ARBA" id="ARBA00022692"/>
    </source>
</evidence>
<dbReference type="InterPro" id="IPR005864">
    <property type="entry name" value="ATP_synth_F0_bsu_bac"/>
</dbReference>
<keyword evidence="4 13" id="KW-0138">CF(0)</keyword>
<name>A0AAN4UCD6_9ENTE</name>
<comment type="similarity">
    <text evidence="1 13 14">Belongs to the ATPase B chain family.</text>
</comment>
<evidence type="ECO:0000256" key="1">
    <source>
        <dbReference type="ARBA" id="ARBA00005513"/>
    </source>
</evidence>
<feature type="compositionally biased region" description="Polar residues" evidence="15">
    <location>
        <begin position="92"/>
        <end position="105"/>
    </location>
</feature>
<dbReference type="Proteomes" id="UP000886607">
    <property type="component" value="Unassembled WGS sequence"/>
</dbReference>
<comment type="function">
    <text evidence="11 13">F(1)F(0) ATP synthase produces ATP from ADP in the presence of a proton or sodium gradient. F-type ATPases consist of two structural domains, F(1) containing the extramembraneous catalytic core and F(0) containing the membrane proton channel, linked together by a central stalk and a peripheral stalk. During catalysis, ATP synthesis in the catalytic domain of F(1) is coupled via a rotary mechanism of the central stalk subunits to proton translocation.</text>
</comment>
<proteinExistence type="inferred from homology"/>
<keyword evidence="8 13" id="KW-0406">Ion transport</keyword>
<evidence type="ECO:0000256" key="6">
    <source>
        <dbReference type="ARBA" id="ARBA00022781"/>
    </source>
</evidence>
<keyword evidence="6 13" id="KW-0375">Hydrogen ion transport</keyword>
<evidence type="ECO:0000256" key="7">
    <source>
        <dbReference type="ARBA" id="ARBA00022989"/>
    </source>
</evidence>
<dbReference type="InterPro" id="IPR050059">
    <property type="entry name" value="ATP_synthase_B_chain"/>
</dbReference>
<evidence type="ECO:0000313" key="18">
    <source>
        <dbReference type="Proteomes" id="UP000886597"/>
    </source>
</evidence>
<evidence type="ECO:0000256" key="15">
    <source>
        <dbReference type="SAM" id="MobiDB-lite"/>
    </source>
</evidence>
<protein>
    <recommendedName>
        <fullName evidence="13">ATP synthase subunit b</fullName>
    </recommendedName>
    <alternativeName>
        <fullName evidence="13">ATP synthase F(0) sector subunit b</fullName>
    </alternativeName>
    <alternativeName>
        <fullName evidence="13">ATPase subunit I</fullName>
    </alternativeName>
    <alternativeName>
        <fullName evidence="13">F-type ATPase subunit b</fullName>
        <shortName evidence="13">F-ATPase subunit b</shortName>
    </alternativeName>
</protein>
<keyword evidence="2 13" id="KW-0813">Transport</keyword>
<dbReference type="GeneID" id="69985350"/>
<reference evidence="17" key="2">
    <citation type="journal article" date="2020" name="Int. Dairy J.">
        <title>Lactic acid bacterial diversity in Brie cheese focusing on salt concentration and pH of isolation medium and characterisation of halophilic and alkaliphilic lactic acid bacterial isolates.</title>
        <authorList>
            <person name="Unno R."/>
            <person name="Matsutani M."/>
            <person name="Suzuki T."/>
            <person name="Kodama K."/>
            <person name="Matsushita H."/>
            <person name="Yamasato K."/>
            <person name="Koizumi Y."/>
            <person name="Ishikawa M."/>
        </authorList>
    </citation>
    <scope>NUCLEOTIDE SEQUENCE</scope>
    <source>
        <strain evidence="17">7C1</strain>
        <strain evidence="16">8C4</strain>
    </source>
</reference>
<comment type="subcellular location">
    <subcellularLocation>
        <location evidence="13">Cell membrane</location>
        <topology evidence="13">Single-pass membrane protein</topology>
    </subcellularLocation>
    <subcellularLocation>
        <location evidence="12">Endomembrane system</location>
        <topology evidence="12">Single-pass membrane protein</topology>
    </subcellularLocation>
</comment>
<dbReference type="AlphaFoldDB" id="A0AAN4UCD6"/>
<keyword evidence="7 13" id="KW-1133">Transmembrane helix</keyword>
<dbReference type="HAMAP" id="MF_01398">
    <property type="entry name" value="ATP_synth_b_bprime"/>
    <property type="match status" value="1"/>
</dbReference>
<organism evidence="17 18">
    <name type="scientific">Tetragenococcus koreensis</name>
    <dbReference type="NCBI Taxonomy" id="290335"/>
    <lineage>
        <taxon>Bacteria</taxon>
        <taxon>Bacillati</taxon>
        <taxon>Bacillota</taxon>
        <taxon>Bacilli</taxon>
        <taxon>Lactobacillales</taxon>
        <taxon>Enterococcaceae</taxon>
        <taxon>Tetragenococcus</taxon>
    </lineage>
</organism>
<dbReference type="SUPFAM" id="SSF81573">
    <property type="entry name" value="F1F0 ATP synthase subunit B, membrane domain"/>
    <property type="match status" value="1"/>
</dbReference>
<dbReference type="NCBIfam" id="TIGR01144">
    <property type="entry name" value="ATP_synt_b"/>
    <property type="match status" value="1"/>
</dbReference>
<dbReference type="GO" id="GO:0046961">
    <property type="term" value="F:proton-transporting ATPase activity, rotational mechanism"/>
    <property type="evidence" value="ECO:0007669"/>
    <property type="project" value="TreeGrafter"/>
</dbReference>
<accession>A0AAN4UCD6</accession>
<evidence type="ECO:0000256" key="11">
    <source>
        <dbReference type="ARBA" id="ARBA00025198"/>
    </source>
</evidence>
<feature type="compositionally biased region" description="Basic and acidic residues" evidence="15">
    <location>
        <begin position="56"/>
        <end position="75"/>
    </location>
</feature>
<dbReference type="GO" id="GO:0046933">
    <property type="term" value="F:proton-transporting ATP synthase activity, rotational mechanism"/>
    <property type="evidence" value="ECO:0007669"/>
    <property type="project" value="UniProtKB-UniRule"/>
</dbReference>
<evidence type="ECO:0000256" key="2">
    <source>
        <dbReference type="ARBA" id="ARBA00022448"/>
    </source>
</evidence>
<dbReference type="KEGG" id="tkr:C7K43_05265"/>
<evidence type="ECO:0000313" key="17">
    <source>
        <dbReference type="EMBL" id="GEQ54849.1"/>
    </source>
</evidence>
<comment type="function">
    <text evidence="13">Component of the F(0) channel, it forms part of the peripheral stalk, linking F(1) to F(0).</text>
</comment>
<evidence type="ECO:0000313" key="16">
    <source>
        <dbReference type="EMBL" id="GEQ49867.1"/>
    </source>
</evidence>
<keyword evidence="3 13" id="KW-1003">Cell membrane</keyword>
<evidence type="ECO:0000256" key="9">
    <source>
        <dbReference type="ARBA" id="ARBA00023136"/>
    </source>
</evidence>
<dbReference type="CDD" id="cd06503">
    <property type="entry name" value="ATP-synt_Fo_b"/>
    <property type="match status" value="1"/>
</dbReference>
<evidence type="ECO:0000313" key="19">
    <source>
        <dbReference type="Proteomes" id="UP000886607"/>
    </source>
</evidence>
<dbReference type="Pfam" id="PF00430">
    <property type="entry name" value="ATP-synt_B"/>
    <property type="match status" value="1"/>
</dbReference>
<dbReference type="EMBL" id="BKBQ01000026">
    <property type="protein sequence ID" value="GEQ54849.1"/>
    <property type="molecule type" value="Genomic_DNA"/>
</dbReference>
<keyword evidence="9 13" id="KW-0472">Membrane</keyword>
<dbReference type="Gene3D" id="6.10.250.1580">
    <property type="match status" value="1"/>
</dbReference>
<dbReference type="InterPro" id="IPR028987">
    <property type="entry name" value="ATP_synth_B-like_membr_sf"/>
</dbReference>
<gene>
    <name evidence="13 17" type="primary">atpF</name>
    <name evidence="16" type="ORF">TK11N_17190</name>
    <name evidence="17" type="ORF">TK2N_16930</name>
</gene>
<dbReference type="PANTHER" id="PTHR33445:SF1">
    <property type="entry name" value="ATP SYNTHASE SUBUNIT B"/>
    <property type="match status" value="1"/>
</dbReference>
<comment type="caution">
    <text evidence="17">The sequence shown here is derived from an EMBL/GenBank/DDBJ whole genome shotgun (WGS) entry which is preliminary data.</text>
</comment>
<evidence type="ECO:0000256" key="3">
    <source>
        <dbReference type="ARBA" id="ARBA00022475"/>
    </source>
</evidence>
<evidence type="ECO:0000256" key="8">
    <source>
        <dbReference type="ARBA" id="ARBA00023065"/>
    </source>
</evidence>
<feature type="region of interest" description="Disordered" evidence="15">
    <location>
        <begin position="56"/>
        <end position="120"/>
    </location>
</feature>
<dbReference type="RefSeq" id="WP_124005906.1">
    <property type="nucleotide sequence ID" value="NZ_BJYN01000021.1"/>
</dbReference>
<dbReference type="Proteomes" id="UP000886597">
    <property type="component" value="Unassembled WGS sequence"/>
</dbReference>
<sequence length="176" mass="19408">MLNQLVLSVADVQNTTISSIVVVSGSFVLLLALLKKFAWNAIADMMNKREKKIANDLDSAEQSREQAKELEENRQKQLSASKSEASDIIKNAKSNGESSRQQIVSDAQDEVSQMKEKAQGDISVERQTALASVKGDVADLSLQIAEKILNKELSEEAHETLINQYIESIGSEDETR</sequence>
<evidence type="ECO:0000256" key="10">
    <source>
        <dbReference type="ARBA" id="ARBA00023310"/>
    </source>
</evidence>
<dbReference type="InterPro" id="IPR002146">
    <property type="entry name" value="ATP_synth_b/b'su_bac/chlpt"/>
</dbReference>
<dbReference type="PANTHER" id="PTHR33445">
    <property type="entry name" value="ATP SYNTHASE SUBUNIT B', CHLOROPLASTIC"/>
    <property type="match status" value="1"/>
</dbReference>
<dbReference type="GO" id="GO:0005886">
    <property type="term" value="C:plasma membrane"/>
    <property type="evidence" value="ECO:0007669"/>
    <property type="project" value="UniProtKB-SubCell"/>
</dbReference>
<evidence type="ECO:0000256" key="4">
    <source>
        <dbReference type="ARBA" id="ARBA00022547"/>
    </source>
</evidence>
<keyword evidence="10 13" id="KW-0066">ATP synthesis</keyword>